<protein>
    <submittedName>
        <fullName evidence="1">Uncharacterized protein</fullName>
    </submittedName>
</protein>
<dbReference type="Proteomes" id="UP000054565">
    <property type="component" value="Unassembled WGS sequence"/>
</dbReference>
<evidence type="ECO:0000313" key="2">
    <source>
        <dbReference type="Proteomes" id="UP000054565"/>
    </source>
</evidence>
<proteinExistence type="predicted"/>
<evidence type="ECO:0000313" key="1">
    <source>
        <dbReference type="EMBL" id="KMP04913.1"/>
    </source>
</evidence>
<dbReference type="AlphaFoldDB" id="A0A0J6YDD3"/>
<organism evidence="1 2">
    <name type="scientific">Coccidioides immitis RMSCC 2394</name>
    <dbReference type="NCBI Taxonomy" id="404692"/>
    <lineage>
        <taxon>Eukaryota</taxon>
        <taxon>Fungi</taxon>
        <taxon>Dikarya</taxon>
        <taxon>Ascomycota</taxon>
        <taxon>Pezizomycotina</taxon>
        <taxon>Eurotiomycetes</taxon>
        <taxon>Eurotiomycetidae</taxon>
        <taxon>Onygenales</taxon>
        <taxon>Onygenaceae</taxon>
        <taxon>Coccidioides</taxon>
    </lineage>
</organism>
<dbReference type="EMBL" id="DS028095">
    <property type="protein sequence ID" value="KMP04913.1"/>
    <property type="molecule type" value="Genomic_DNA"/>
</dbReference>
<gene>
    <name evidence="1" type="ORF">CIRG_04594</name>
</gene>
<name>A0A0J6YDD3_COCIT</name>
<accession>A0A0J6YDD3</accession>
<sequence>MVDNPWDLVIRNKGVVINKGITILRHLHLRNESIQVIIPPEILYPPDVLREEYGTRGGRRESATPVGCAPAQAQVIGSALSYDSNMEPTYTIEYINGHSARRVAETG</sequence>
<reference evidence="2" key="1">
    <citation type="journal article" date="2010" name="Genome Res.">
        <title>Population genomic sequencing of Coccidioides fungi reveals recent hybridization and transposon control.</title>
        <authorList>
            <person name="Neafsey D.E."/>
            <person name="Barker B.M."/>
            <person name="Sharpton T.J."/>
            <person name="Stajich J.E."/>
            <person name="Park D.J."/>
            <person name="Whiston E."/>
            <person name="Hung C.-Y."/>
            <person name="McMahan C."/>
            <person name="White J."/>
            <person name="Sykes S."/>
            <person name="Heiman D."/>
            <person name="Young S."/>
            <person name="Zeng Q."/>
            <person name="Abouelleil A."/>
            <person name="Aftuck L."/>
            <person name="Bessette D."/>
            <person name="Brown A."/>
            <person name="FitzGerald M."/>
            <person name="Lui A."/>
            <person name="Macdonald J.P."/>
            <person name="Priest M."/>
            <person name="Orbach M.J."/>
            <person name="Galgiani J.N."/>
            <person name="Kirkland T.N."/>
            <person name="Cole G.T."/>
            <person name="Birren B.W."/>
            <person name="Henn M.R."/>
            <person name="Taylor J.W."/>
            <person name="Rounsley S.D."/>
        </authorList>
    </citation>
    <scope>NUCLEOTIDE SEQUENCE [LARGE SCALE GENOMIC DNA]</scope>
    <source>
        <strain evidence="2">RMSCC 2394</strain>
    </source>
</reference>